<evidence type="ECO:0000313" key="1">
    <source>
        <dbReference type="EMBL" id="PHV70926.1"/>
    </source>
</evidence>
<accession>A0AC61DDX6</accession>
<reference evidence="1" key="1">
    <citation type="submission" date="2017-10" db="EMBL/GenBank/DDBJ databases">
        <title>Genome sequence of cellulolytic Lachnospiraceae bacterium XHS1971 isolated from hotspring sediment.</title>
        <authorList>
            <person name="Vasudevan G."/>
            <person name="Joshi A.J."/>
            <person name="Hivarkar S."/>
            <person name="Lanjekar V.B."/>
            <person name="Dhakephalkar P.K."/>
            <person name="Dagar S."/>
        </authorList>
    </citation>
    <scope>NUCLEOTIDE SEQUENCE</scope>
    <source>
        <strain evidence="1">XHS1971</strain>
    </source>
</reference>
<dbReference type="EMBL" id="PEDL01000006">
    <property type="protein sequence ID" value="PHV70926.1"/>
    <property type="molecule type" value="Genomic_DNA"/>
</dbReference>
<gene>
    <name evidence="1" type="ORF">CS063_07860</name>
</gene>
<evidence type="ECO:0000313" key="2">
    <source>
        <dbReference type="Proteomes" id="UP000224460"/>
    </source>
</evidence>
<organism evidence="1 2">
    <name type="scientific">Sporanaerobium hydrogeniformans</name>
    <dbReference type="NCBI Taxonomy" id="3072179"/>
    <lineage>
        <taxon>Bacteria</taxon>
        <taxon>Bacillati</taxon>
        <taxon>Bacillota</taxon>
        <taxon>Clostridia</taxon>
        <taxon>Lachnospirales</taxon>
        <taxon>Lachnospiraceae</taxon>
        <taxon>Sporanaerobium</taxon>
    </lineage>
</organism>
<proteinExistence type="predicted"/>
<sequence length="530" mass="58135">MKKKLALVVAPLLALTMLVGCGGNKATTQKGDSTNQAQSADTATAQTGSDVLVFGQGSEPRGLDPAFVDDGESSKVIVNIYEGLLAYAKDSTELEPCLAESWEVSEDGLSYTFKLREGVKFHDGTDFNAEAVKINIDRQLPPLRQEDMPYASFVFADVKDVEVVDTYSVKINLTKKNTAFLANLAMSLAAPIVSPAALEASGGNVNESPVGTGPYKFVEWNPSEDIVLTRNDEYWREPAKTKNIVFKFIPDNSARIVALKNGDVDMIDGIDSTGVAQIEADGNKLYNVAGMNINYMAYNTTRAPFDNVAVRTALTKAINVPELVKALYGDYAELATSILPSFMPGFSEEIKQIAYDAEAAKSELAAAGFNQPIKMIVYNNPRPYNARNKALAESIQSYWSKVGVEVVIEDYDWTTYKDKVIAGDYDVCFYGWIGDNGDPDNFLNLLCDQNAAMNVARLNDETLKEMITEGTSTEKGPERDALYTKAEQYIAELGVWVPISHANSLSAYSPAVQNYSYHPTGNIFFREMYK</sequence>
<keyword evidence="2" id="KW-1185">Reference proteome</keyword>
<dbReference type="Proteomes" id="UP000224460">
    <property type="component" value="Unassembled WGS sequence"/>
</dbReference>
<name>A0AC61DDX6_9FIRM</name>
<protein>
    <submittedName>
        <fullName evidence="1">ABC transporter substrate-binding protein</fullName>
    </submittedName>
</protein>
<comment type="caution">
    <text evidence="1">The sequence shown here is derived from an EMBL/GenBank/DDBJ whole genome shotgun (WGS) entry which is preliminary data.</text>
</comment>